<protein>
    <submittedName>
        <fullName evidence="2">Uncharacterized protein</fullName>
    </submittedName>
</protein>
<keyword evidence="1" id="KW-0472">Membrane</keyword>
<dbReference type="AlphaFoldDB" id="A0A917S7P3"/>
<sequence length="196" mass="20719">MLIATAVLLAVTALISARWGKAVLLVGGHVIPGWLLGTVPLLAAVVVAVIARRLRRRATATLGTDRVAKLTVLPSAAIYTAVALIGFSAVYETLWPAGWDLFGVADYTVLEPTSPDGCVVVVRDAANFGYTSEELFPVPAGGVGRQTDGWLVRNHDRPVKNGNYRLTWNSPGDATLEITGPGTSEVVGMPLRDAQC</sequence>
<dbReference type="Proteomes" id="UP000613840">
    <property type="component" value="Unassembled WGS sequence"/>
</dbReference>
<evidence type="ECO:0000256" key="1">
    <source>
        <dbReference type="SAM" id="Phobius"/>
    </source>
</evidence>
<organism evidence="2 3">
    <name type="scientific">Microlunatus endophyticus</name>
    <dbReference type="NCBI Taxonomy" id="1716077"/>
    <lineage>
        <taxon>Bacteria</taxon>
        <taxon>Bacillati</taxon>
        <taxon>Actinomycetota</taxon>
        <taxon>Actinomycetes</taxon>
        <taxon>Propionibacteriales</taxon>
        <taxon>Propionibacteriaceae</taxon>
        <taxon>Microlunatus</taxon>
    </lineage>
</organism>
<feature type="transmembrane region" description="Helical" evidence="1">
    <location>
        <begin position="30"/>
        <end position="51"/>
    </location>
</feature>
<evidence type="ECO:0000313" key="2">
    <source>
        <dbReference type="EMBL" id="GGL61107.1"/>
    </source>
</evidence>
<evidence type="ECO:0000313" key="3">
    <source>
        <dbReference type="Proteomes" id="UP000613840"/>
    </source>
</evidence>
<proteinExistence type="predicted"/>
<reference evidence="2" key="1">
    <citation type="journal article" date="2014" name="Int. J. Syst. Evol. Microbiol.">
        <title>Complete genome sequence of Corynebacterium casei LMG S-19264T (=DSM 44701T), isolated from a smear-ripened cheese.</title>
        <authorList>
            <consortium name="US DOE Joint Genome Institute (JGI-PGF)"/>
            <person name="Walter F."/>
            <person name="Albersmeier A."/>
            <person name="Kalinowski J."/>
            <person name="Ruckert C."/>
        </authorList>
    </citation>
    <scope>NUCLEOTIDE SEQUENCE</scope>
    <source>
        <strain evidence="2">CGMCC 4.7306</strain>
    </source>
</reference>
<dbReference type="EMBL" id="BMMZ01000004">
    <property type="protein sequence ID" value="GGL61107.1"/>
    <property type="molecule type" value="Genomic_DNA"/>
</dbReference>
<reference evidence="2" key="2">
    <citation type="submission" date="2020-09" db="EMBL/GenBank/DDBJ databases">
        <authorList>
            <person name="Sun Q."/>
            <person name="Zhou Y."/>
        </authorList>
    </citation>
    <scope>NUCLEOTIDE SEQUENCE</scope>
    <source>
        <strain evidence="2">CGMCC 4.7306</strain>
    </source>
</reference>
<name>A0A917S7P3_9ACTN</name>
<keyword evidence="3" id="KW-1185">Reference proteome</keyword>
<keyword evidence="1" id="KW-0812">Transmembrane</keyword>
<accession>A0A917S7P3</accession>
<gene>
    <name evidence="2" type="ORF">GCM10011575_19590</name>
</gene>
<feature type="transmembrane region" description="Helical" evidence="1">
    <location>
        <begin position="72"/>
        <end position="91"/>
    </location>
</feature>
<comment type="caution">
    <text evidence="2">The sequence shown here is derived from an EMBL/GenBank/DDBJ whole genome shotgun (WGS) entry which is preliminary data.</text>
</comment>
<keyword evidence="1" id="KW-1133">Transmembrane helix</keyword>